<dbReference type="PROSITE" id="PS01031">
    <property type="entry name" value="SHSP"/>
    <property type="match status" value="1"/>
</dbReference>
<accession>A0A0N4UU24</accession>
<dbReference type="STRING" id="51028.A0A0N4UU24"/>
<evidence type="ECO:0000313" key="7">
    <source>
        <dbReference type="WBParaSite" id="EVEC_0000086501-mRNA-1"/>
    </source>
</evidence>
<evidence type="ECO:0000313" key="6">
    <source>
        <dbReference type="Proteomes" id="UP000274131"/>
    </source>
</evidence>
<name>A0A0N4UU24_ENTVE</name>
<dbReference type="PANTHER" id="PTHR45640">
    <property type="entry name" value="HEAT SHOCK PROTEIN HSP-12.2-RELATED"/>
    <property type="match status" value="1"/>
</dbReference>
<keyword evidence="1" id="KW-0346">Stress response</keyword>
<dbReference type="Gene3D" id="2.60.40.790">
    <property type="match status" value="1"/>
</dbReference>
<dbReference type="PANTHER" id="PTHR45640:SF13">
    <property type="entry name" value="HEAT SHOCK PROTEIN 22-RELATED"/>
    <property type="match status" value="1"/>
</dbReference>
<dbReference type="InterPro" id="IPR008978">
    <property type="entry name" value="HSP20-like_chaperone"/>
</dbReference>
<evidence type="ECO:0000256" key="3">
    <source>
        <dbReference type="RuleBase" id="RU003616"/>
    </source>
</evidence>
<evidence type="ECO:0000256" key="2">
    <source>
        <dbReference type="PROSITE-ProRule" id="PRU00285"/>
    </source>
</evidence>
<reference evidence="5 6" key="2">
    <citation type="submission" date="2018-10" db="EMBL/GenBank/DDBJ databases">
        <authorList>
            <consortium name="Pathogen Informatics"/>
        </authorList>
    </citation>
    <scope>NUCLEOTIDE SEQUENCE [LARGE SCALE GENOMIC DNA]</scope>
</reference>
<dbReference type="GO" id="GO:0005737">
    <property type="term" value="C:cytoplasm"/>
    <property type="evidence" value="ECO:0007669"/>
    <property type="project" value="TreeGrafter"/>
</dbReference>
<dbReference type="Pfam" id="PF00011">
    <property type="entry name" value="HSP20"/>
    <property type="match status" value="1"/>
</dbReference>
<dbReference type="EMBL" id="UXUI01001461">
    <property type="protein sequence ID" value="VDD85446.1"/>
    <property type="molecule type" value="Genomic_DNA"/>
</dbReference>
<proteinExistence type="inferred from homology"/>
<dbReference type="GO" id="GO:0009408">
    <property type="term" value="P:response to heat"/>
    <property type="evidence" value="ECO:0007669"/>
    <property type="project" value="TreeGrafter"/>
</dbReference>
<dbReference type="PRINTS" id="PR00299">
    <property type="entry name" value="ACRYSTALLIN"/>
</dbReference>
<sequence length="168" mass="19184">MALFPNDCHRMFSSPLERMMCHLFEDSFRNCERSLDFVAPYWLGQPLIQECNIGNSVGKVINNSEKFAVEVNVAQFRPEELSVNVRDKDLVVEGHHEERSDRHGRIERHFIRKYSIPDDVNPESIESHLSDGGVLSVCASKVAIEGVKGRTIPIQAAPRQKHEDLEEK</sequence>
<dbReference type="Proteomes" id="UP000274131">
    <property type="component" value="Unassembled WGS sequence"/>
</dbReference>
<dbReference type="InterPro" id="IPR002068">
    <property type="entry name" value="A-crystallin/Hsp20_dom"/>
</dbReference>
<evidence type="ECO:0000259" key="4">
    <source>
        <dbReference type="PROSITE" id="PS01031"/>
    </source>
</evidence>
<dbReference type="GO" id="GO:0042026">
    <property type="term" value="P:protein refolding"/>
    <property type="evidence" value="ECO:0007669"/>
    <property type="project" value="TreeGrafter"/>
</dbReference>
<dbReference type="AlphaFoldDB" id="A0A0N4UU24"/>
<evidence type="ECO:0000256" key="1">
    <source>
        <dbReference type="ARBA" id="ARBA00023016"/>
    </source>
</evidence>
<dbReference type="CDD" id="cd06526">
    <property type="entry name" value="metazoan_ACD"/>
    <property type="match status" value="1"/>
</dbReference>
<dbReference type="GO" id="GO:0005634">
    <property type="term" value="C:nucleus"/>
    <property type="evidence" value="ECO:0007669"/>
    <property type="project" value="TreeGrafter"/>
</dbReference>
<feature type="domain" description="SHSP" evidence="4">
    <location>
        <begin position="48"/>
        <end position="157"/>
    </location>
</feature>
<dbReference type="OrthoDB" id="1431247at2759"/>
<evidence type="ECO:0000313" key="5">
    <source>
        <dbReference type="EMBL" id="VDD85446.1"/>
    </source>
</evidence>
<gene>
    <name evidence="5" type="ORF">EVEC_LOCUS589</name>
</gene>
<keyword evidence="6" id="KW-1185">Reference proteome</keyword>
<comment type="similarity">
    <text evidence="2 3">Belongs to the small heat shock protein (HSP20) family.</text>
</comment>
<dbReference type="WBParaSite" id="EVEC_0000086501-mRNA-1">
    <property type="protein sequence ID" value="EVEC_0000086501-mRNA-1"/>
    <property type="gene ID" value="EVEC_0000086501"/>
</dbReference>
<protein>
    <submittedName>
        <fullName evidence="7">SHSP domain-containing protein</fullName>
    </submittedName>
</protein>
<organism evidence="7">
    <name type="scientific">Enterobius vermicularis</name>
    <name type="common">Human pinworm</name>
    <dbReference type="NCBI Taxonomy" id="51028"/>
    <lineage>
        <taxon>Eukaryota</taxon>
        <taxon>Metazoa</taxon>
        <taxon>Ecdysozoa</taxon>
        <taxon>Nematoda</taxon>
        <taxon>Chromadorea</taxon>
        <taxon>Rhabditida</taxon>
        <taxon>Spirurina</taxon>
        <taxon>Oxyuridomorpha</taxon>
        <taxon>Oxyuroidea</taxon>
        <taxon>Oxyuridae</taxon>
        <taxon>Enterobius</taxon>
    </lineage>
</organism>
<dbReference type="GO" id="GO:0051082">
    <property type="term" value="F:unfolded protein binding"/>
    <property type="evidence" value="ECO:0007669"/>
    <property type="project" value="TreeGrafter"/>
</dbReference>
<dbReference type="SUPFAM" id="SSF49764">
    <property type="entry name" value="HSP20-like chaperones"/>
    <property type="match status" value="1"/>
</dbReference>
<dbReference type="InterPro" id="IPR001436">
    <property type="entry name" value="Alpha-crystallin/sHSP_animal"/>
</dbReference>
<reference evidence="7" key="1">
    <citation type="submission" date="2017-02" db="UniProtKB">
        <authorList>
            <consortium name="WormBaseParasite"/>
        </authorList>
    </citation>
    <scope>IDENTIFICATION</scope>
</reference>